<organism evidence="2 3">
    <name type="scientific">Caenorhabditis japonica</name>
    <dbReference type="NCBI Taxonomy" id="281687"/>
    <lineage>
        <taxon>Eukaryota</taxon>
        <taxon>Metazoa</taxon>
        <taxon>Ecdysozoa</taxon>
        <taxon>Nematoda</taxon>
        <taxon>Chromadorea</taxon>
        <taxon>Rhabditida</taxon>
        <taxon>Rhabditina</taxon>
        <taxon>Rhabditomorpha</taxon>
        <taxon>Rhabditoidea</taxon>
        <taxon>Rhabditidae</taxon>
        <taxon>Peloderinae</taxon>
        <taxon>Caenorhabditis</taxon>
    </lineage>
</organism>
<dbReference type="InterPro" id="IPR012341">
    <property type="entry name" value="6hp_glycosidase-like_sf"/>
</dbReference>
<dbReference type="GO" id="GO:0005789">
    <property type="term" value="C:endoplasmic reticulum membrane"/>
    <property type="evidence" value="ECO:0007669"/>
    <property type="project" value="TreeGrafter"/>
</dbReference>
<dbReference type="Gene3D" id="1.50.10.10">
    <property type="match status" value="1"/>
</dbReference>
<evidence type="ECO:0000259" key="1">
    <source>
        <dbReference type="Pfam" id="PF03200"/>
    </source>
</evidence>
<dbReference type="InterPro" id="IPR031335">
    <property type="entry name" value="Glyco_hydro_63_C"/>
</dbReference>
<dbReference type="InterPro" id="IPR004888">
    <property type="entry name" value="Glycoside_hydrolase_63"/>
</dbReference>
<dbReference type="GO" id="GO:0004573">
    <property type="term" value="F:Glc3Man9GlcNAc2 oligosaccharide glucosidase activity"/>
    <property type="evidence" value="ECO:0007669"/>
    <property type="project" value="InterPro"/>
</dbReference>
<proteinExistence type="predicted"/>
<dbReference type="GO" id="GO:0009311">
    <property type="term" value="P:oligosaccharide metabolic process"/>
    <property type="evidence" value="ECO:0007669"/>
    <property type="project" value="InterPro"/>
</dbReference>
<accession>A0A8R1HLK2</accession>
<dbReference type="GO" id="GO:0006487">
    <property type="term" value="P:protein N-linked glycosylation"/>
    <property type="evidence" value="ECO:0007669"/>
    <property type="project" value="TreeGrafter"/>
</dbReference>
<sequence length="610" mass="69520">MSSEQNCEFIQSQKNSKSQTENQEPQSLISSSLKLQLLIGLTCLSTVFASYGVQYYRDRYVIPPQKEKTFPFLNKAILSGKDSLRPIPCNDCVFQFGNFDLNSEVKFKFLVAQEDKESITVEDLEFYEYWNAEVQSGGKFFFRYNNLNNYLTYVYGDNLDVYVLIESGGANEPVVQKYPIFISTGDSTKIEVLLENGVKKFYYIAKNETTLLEDTDIAARIEEMKNSWEKKFVTSFEQATQQMPKPYMDLAESALAFTVNSLNMNRTVQFSGIYDKNIRNSQQFFFLENAHLQLKSLDEQIYPLIVLARISAQDTLRVLHSWISTLNELGNMGNRIVNSVIQLENVQSPMLFQLLKELLRNPLFEGKLIDLRDNIEQIAELTWKNSIGSDGLKSVRWLGHSRGIFQLEPSTANGESSLELLSLLEDMCKVMETLNKACKVSDDEKWIKRAAETESARSAHWDTENLVYGDLVNKTFKTGLTSYAPLILSLLKPDSVELTQSLEKLLQDSLYTSTGLQLSEEHGASVSYNFLLLRSLERYKDLAGPSQEAALHRYSHLKNSLIAAIARSQRSQKTFYERFDKDMKPLGPRGDLDGALVLPIMTELVIKTDE</sequence>
<dbReference type="Pfam" id="PF03200">
    <property type="entry name" value="Glyco_hydro_63"/>
    <property type="match status" value="1"/>
</dbReference>
<dbReference type="AlphaFoldDB" id="A0A8R1HLK2"/>
<reference evidence="2" key="2">
    <citation type="submission" date="2022-06" db="UniProtKB">
        <authorList>
            <consortium name="EnsemblMetazoa"/>
        </authorList>
    </citation>
    <scope>IDENTIFICATION</scope>
    <source>
        <strain evidence="2">DF5081</strain>
    </source>
</reference>
<evidence type="ECO:0000313" key="3">
    <source>
        <dbReference type="Proteomes" id="UP000005237"/>
    </source>
</evidence>
<keyword evidence="3" id="KW-1185">Reference proteome</keyword>
<reference evidence="3" key="1">
    <citation type="submission" date="2010-08" db="EMBL/GenBank/DDBJ databases">
        <authorList>
            <consortium name="Caenorhabditis japonica Sequencing Consortium"/>
            <person name="Wilson R.K."/>
        </authorList>
    </citation>
    <scope>NUCLEOTIDE SEQUENCE [LARGE SCALE GENOMIC DNA]</scope>
    <source>
        <strain evidence="3">DF5081</strain>
    </source>
</reference>
<dbReference type="PANTHER" id="PTHR10412">
    <property type="entry name" value="MANNOSYL-OLIGOSACCHARIDE GLUCOSIDASE"/>
    <property type="match status" value="1"/>
</dbReference>
<dbReference type="PANTHER" id="PTHR10412:SF16">
    <property type="entry name" value="GLYCOSYL HYDROLASE FAMILY 63 C-TERMINAL DOMAIN-CONTAINING PROTEIN"/>
    <property type="match status" value="1"/>
</dbReference>
<evidence type="ECO:0000313" key="2">
    <source>
        <dbReference type="EnsemblMetazoa" id="CJA04077a.1"/>
    </source>
</evidence>
<dbReference type="Proteomes" id="UP000005237">
    <property type="component" value="Unassembled WGS sequence"/>
</dbReference>
<feature type="domain" description="Glycosyl hydrolase family 63 C-terminal" evidence="1">
    <location>
        <begin position="478"/>
        <end position="581"/>
    </location>
</feature>
<protein>
    <submittedName>
        <fullName evidence="2">Glyco_hydro_63 domain-containing protein</fullName>
    </submittedName>
</protein>
<dbReference type="EnsemblMetazoa" id="CJA04077a.1">
    <property type="protein sequence ID" value="CJA04077a.1"/>
    <property type="gene ID" value="WBGene00123281"/>
</dbReference>
<name>A0A8R1HLK2_CAEJA</name>